<reference evidence="2 3" key="1">
    <citation type="journal article" date="2010" name="Nature">
        <title>The Ectocarpus genome and the independent evolution of multicellularity in brown algae.</title>
        <authorList>
            <person name="Cock J.M."/>
            <person name="Sterck L."/>
            <person name="Rouze P."/>
            <person name="Scornet D."/>
            <person name="Allen A.E."/>
            <person name="Amoutzias G."/>
            <person name="Anthouard V."/>
            <person name="Artiguenave F."/>
            <person name="Aury J.M."/>
            <person name="Badger J.H."/>
            <person name="Beszteri B."/>
            <person name="Billiau K."/>
            <person name="Bonnet E."/>
            <person name="Bothwell J.H."/>
            <person name="Bowler C."/>
            <person name="Boyen C."/>
            <person name="Brownlee C."/>
            <person name="Carrano C.J."/>
            <person name="Charrier B."/>
            <person name="Cho G.Y."/>
            <person name="Coelho S.M."/>
            <person name="Collen J."/>
            <person name="Corre E."/>
            <person name="Da Silva C."/>
            <person name="Delage L."/>
            <person name="Delaroque N."/>
            <person name="Dittami S.M."/>
            <person name="Doulbeau S."/>
            <person name="Elias M."/>
            <person name="Farnham G."/>
            <person name="Gachon C.M."/>
            <person name="Gschloessl B."/>
            <person name="Heesch S."/>
            <person name="Jabbari K."/>
            <person name="Jubin C."/>
            <person name="Kawai H."/>
            <person name="Kimura K."/>
            <person name="Kloareg B."/>
            <person name="Kupper F.C."/>
            <person name="Lang D."/>
            <person name="Le Bail A."/>
            <person name="Leblanc C."/>
            <person name="Lerouge P."/>
            <person name="Lohr M."/>
            <person name="Lopez P.J."/>
            <person name="Martens C."/>
            <person name="Maumus F."/>
            <person name="Michel G."/>
            <person name="Miranda-Saavedra D."/>
            <person name="Morales J."/>
            <person name="Moreau H."/>
            <person name="Motomura T."/>
            <person name="Nagasato C."/>
            <person name="Napoli C.A."/>
            <person name="Nelson D.R."/>
            <person name="Nyvall-Collen P."/>
            <person name="Peters A.F."/>
            <person name="Pommier C."/>
            <person name="Potin P."/>
            <person name="Poulain J."/>
            <person name="Quesneville H."/>
            <person name="Read B."/>
            <person name="Rensing S.A."/>
            <person name="Ritter A."/>
            <person name="Rousvoal S."/>
            <person name="Samanta M."/>
            <person name="Samson G."/>
            <person name="Schroeder D.C."/>
            <person name="Segurens B."/>
            <person name="Strittmatter M."/>
            <person name="Tonon T."/>
            <person name="Tregear J.W."/>
            <person name="Valentin K."/>
            <person name="von Dassow P."/>
            <person name="Yamagishi T."/>
            <person name="Van de Peer Y."/>
            <person name="Wincker P."/>
        </authorList>
    </citation>
    <scope>NUCLEOTIDE SEQUENCE [LARGE SCALE GENOMIC DNA]</scope>
    <source>
        <strain evidence="3">Ec32 / CCAP1310/4</strain>
    </source>
</reference>
<sequence length="169" mass="18931">MHSVIRIARREQSPKDPPAGHVTKDGPERLSDNRVSEALHRGNKLDQQASLLAQVMDVHQAVAPLLWICLVCLIDLHALEARVSDIFIINAGCQVLHRCIRINARHTAVVEQVCRVVAVMSEPSFTSRTRFMVENIQDAIHEHKLVGDRTNYVLGRVLKLLPLPPPPPQ</sequence>
<keyword evidence="3" id="KW-1185">Reference proteome</keyword>
<proteinExistence type="predicted"/>
<evidence type="ECO:0000313" key="2">
    <source>
        <dbReference type="EMBL" id="CBN78006.1"/>
    </source>
</evidence>
<dbReference type="EMBL" id="FN649056">
    <property type="protein sequence ID" value="CBN78006.1"/>
    <property type="molecule type" value="Genomic_DNA"/>
</dbReference>
<dbReference type="EMBL" id="FN649740">
    <property type="protein sequence ID" value="CBN78006.1"/>
    <property type="molecule type" value="Genomic_DNA"/>
</dbReference>
<dbReference type="AlphaFoldDB" id="D8LTG5"/>
<dbReference type="InParanoid" id="D8LTG5"/>
<accession>D8LTG5</accession>
<gene>
    <name evidence="2" type="ORF">Esi_0082_0011</name>
</gene>
<organism evidence="2 3">
    <name type="scientific">Ectocarpus siliculosus</name>
    <name type="common">Brown alga</name>
    <name type="synonym">Conferva siliculosa</name>
    <dbReference type="NCBI Taxonomy" id="2880"/>
    <lineage>
        <taxon>Eukaryota</taxon>
        <taxon>Sar</taxon>
        <taxon>Stramenopiles</taxon>
        <taxon>Ochrophyta</taxon>
        <taxon>PX clade</taxon>
        <taxon>Phaeophyceae</taxon>
        <taxon>Ectocarpales</taxon>
        <taxon>Ectocarpaceae</taxon>
        <taxon>Ectocarpus</taxon>
    </lineage>
</organism>
<evidence type="ECO:0000256" key="1">
    <source>
        <dbReference type="SAM" id="MobiDB-lite"/>
    </source>
</evidence>
<protein>
    <submittedName>
        <fullName evidence="2">Uncharacterized protein</fullName>
    </submittedName>
</protein>
<name>D8LTG5_ECTSI</name>
<dbReference type="Proteomes" id="UP000002630">
    <property type="component" value="Linkage Group LG15"/>
</dbReference>
<evidence type="ECO:0000313" key="3">
    <source>
        <dbReference type="Proteomes" id="UP000002630"/>
    </source>
</evidence>
<feature type="region of interest" description="Disordered" evidence="1">
    <location>
        <begin position="1"/>
        <end position="30"/>
    </location>
</feature>